<name>A0ABP6XJY4_9PSEU</name>
<keyword evidence="6" id="KW-0411">Iron-sulfur</keyword>
<keyword evidence="5" id="KW-0408">Iron</keyword>
<evidence type="ECO:0000313" key="8">
    <source>
        <dbReference type="EMBL" id="GAA3568093.1"/>
    </source>
</evidence>
<keyword evidence="2" id="KW-0813">Transport</keyword>
<dbReference type="PANTHER" id="PTHR36923:SF3">
    <property type="entry name" value="FERREDOXIN"/>
    <property type="match status" value="1"/>
</dbReference>
<protein>
    <recommendedName>
        <fullName evidence="10">Ferredoxin</fullName>
    </recommendedName>
</protein>
<keyword evidence="3" id="KW-0479">Metal-binding</keyword>
<evidence type="ECO:0000256" key="6">
    <source>
        <dbReference type="ARBA" id="ARBA00023014"/>
    </source>
</evidence>
<dbReference type="InterPro" id="IPR051269">
    <property type="entry name" value="Fe-S_cluster_ET"/>
</dbReference>
<comment type="cofactor">
    <cofactor evidence="1">
        <name>[3Fe-4S] cluster</name>
        <dbReference type="ChEBI" id="CHEBI:21137"/>
    </cofactor>
</comment>
<evidence type="ECO:0000256" key="2">
    <source>
        <dbReference type="ARBA" id="ARBA00022448"/>
    </source>
</evidence>
<evidence type="ECO:0000256" key="5">
    <source>
        <dbReference type="ARBA" id="ARBA00023004"/>
    </source>
</evidence>
<evidence type="ECO:0000256" key="1">
    <source>
        <dbReference type="ARBA" id="ARBA00001927"/>
    </source>
</evidence>
<dbReference type="Gene3D" id="3.30.70.20">
    <property type="match status" value="1"/>
</dbReference>
<reference evidence="9" key="1">
    <citation type="journal article" date="2019" name="Int. J. Syst. Evol. Microbiol.">
        <title>The Global Catalogue of Microorganisms (GCM) 10K type strain sequencing project: providing services to taxonomists for standard genome sequencing and annotation.</title>
        <authorList>
            <consortium name="The Broad Institute Genomics Platform"/>
            <consortium name="The Broad Institute Genome Sequencing Center for Infectious Disease"/>
            <person name="Wu L."/>
            <person name="Ma J."/>
        </authorList>
    </citation>
    <scope>NUCLEOTIDE SEQUENCE [LARGE SCALE GENOMIC DNA]</scope>
    <source>
        <strain evidence="9">JCM 16898</strain>
    </source>
</reference>
<dbReference type="Proteomes" id="UP001500689">
    <property type="component" value="Unassembled WGS sequence"/>
</dbReference>
<proteinExistence type="predicted"/>
<evidence type="ECO:0000256" key="7">
    <source>
        <dbReference type="ARBA" id="ARBA00023291"/>
    </source>
</evidence>
<gene>
    <name evidence="8" type="ORF">GCM10022222_59980</name>
</gene>
<dbReference type="SUPFAM" id="SSF54862">
    <property type="entry name" value="4Fe-4S ferredoxins"/>
    <property type="match status" value="1"/>
</dbReference>
<keyword evidence="7" id="KW-0003">3Fe-4S</keyword>
<evidence type="ECO:0000256" key="4">
    <source>
        <dbReference type="ARBA" id="ARBA00022982"/>
    </source>
</evidence>
<dbReference type="RefSeq" id="WP_344865799.1">
    <property type="nucleotide sequence ID" value="NZ_BAAAZN010000015.1"/>
</dbReference>
<sequence>MSDVRITVHPQWCMANGACRAAAPDVFGTDEAGWVRLVEPRPPAGRLDAVRAAADSCPVAAIEVDDLASDLAE</sequence>
<keyword evidence="4" id="KW-0249">Electron transport</keyword>
<evidence type="ECO:0008006" key="10">
    <source>
        <dbReference type="Google" id="ProtNLM"/>
    </source>
</evidence>
<dbReference type="EMBL" id="BAAAZN010000015">
    <property type="protein sequence ID" value="GAA3568093.1"/>
    <property type="molecule type" value="Genomic_DNA"/>
</dbReference>
<dbReference type="Pfam" id="PF13370">
    <property type="entry name" value="Fer4_13"/>
    <property type="match status" value="1"/>
</dbReference>
<comment type="caution">
    <text evidence="8">The sequence shown here is derived from an EMBL/GenBank/DDBJ whole genome shotgun (WGS) entry which is preliminary data.</text>
</comment>
<evidence type="ECO:0000313" key="9">
    <source>
        <dbReference type="Proteomes" id="UP001500689"/>
    </source>
</evidence>
<accession>A0ABP6XJY4</accession>
<keyword evidence="9" id="KW-1185">Reference proteome</keyword>
<dbReference type="PANTHER" id="PTHR36923">
    <property type="entry name" value="FERREDOXIN"/>
    <property type="match status" value="1"/>
</dbReference>
<organism evidence="8 9">
    <name type="scientific">Amycolatopsis ultiminotia</name>
    <dbReference type="NCBI Taxonomy" id="543629"/>
    <lineage>
        <taxon>Bacteria</taxon>
        <taxon>Bacillati</taxon>
        <taxon>Actinomycetota</taxon>
        <taxon>Actinomycetes</taxon>
        <taxon>Pseudonocardiales</taxon>
        <taxon>Pseudonocardiaceae</taxon>
        <taxon>Amycolatopsis</taxon>
    </lineage>
</organism>
<evidence type="ECO:0000256" key="3">
    <source>
        <dbReference type="ARBA" id="ARBA00022723"/>
    </source>
</evidence>